<organism evidence="3 4">
    <name type="scientific">Spirochaeta africana (strain ATCC 700263 / DSM 8902 / Z-7692)</name>
    <dbReference type="NCBI Taxonomy" id="889378"/>
    <lineage>
        <taxon>Bacteria</taxon>
        <taxon>Pseudomonadati</taxon>
        <taxon>Spirochaetota</taxon>
        <taxon>Spirochaetia</taxon>
        <taxon>Spirochaetales</taxon>
        <taxon>Spirochaetaceae</taxon>
        <taxon>Spirochaeta</taxon>
    </lineage>
</organism>
<keyword evidence="4" id="KW-1185">Reference proteome</keyword>
<dbReference type="InterPro" id="IPR013378">
    <property type="entry name" value="InlB-like_B-rpt"/>
</dbReference>
<feature type="domain" description="Lcl C-terminal" evidence="2">
    <location>
        <begin position="590"/>
        <end position="677"/>
    </location>
</feature>
<dbReference type="Gene3D" id="2.60.40.4270">
    <property type="entry name" value="Listeria-Bacteroides repeat domain"/>
    <property type="match status" value="1"/>
</dbReference>
<dbReference type="PATRIC" id="fig|889378.3.peg.268"/>
<dbReference type="Pfam" id="PF07603">
    <property type="entry name" value="Lcl_C"/>
    <property type="match status" value="1"/>
</dbReference>
<evidence type="ECO:0000313" key="4">
    <source>
        <dbReference type="Proteomes" id="UP000007383"/>
    </source>
</evidence>
<reference evidence="4" key="1">
    <citation type="journal article" date="2013" name="Stand. Genomic Sci.">
        <title>Complete genome sequence of the halophilic bacterium Spirochaeta africana type strain (Z-7692(T)) from the alkaline Lake Magadi in the East African Rift.</title>
        <authorList>
            <person name="Liolos K."/>
            <person name="Abt B."/>
            <person name="Scheuner C."/>
            <person name="Teshima H."/>
            <person name="Held B."/>
            <person name="Lapidus A."/>
            <person name="Nolan M."/>
            <person name="Lucas S."/>
            <person name="Deshpande S."/>
            <person name="Cheng J.F."/>
            <person name="Tapia R."/>
            <person name="Goodwin L.A."/>
            <person name="Pitluck S."/>
            <person name="Pagani I."/>
            <person name="Ivanova N."/>
            <person name="Mavromatis K."/>
            <person name="Mikhailova N."/>
            <person name="Huntemann M."/>
            <person name="Pati A."/>
            <person name="Chen A."/>
            <person name="Palaniappan K."/>
            <person name="Land M."/>
            <person name="Rohde M."/>
            <person name="Tindall B.J."/>
            <person name="Detter J.C."/>
            <person name="Goker M."/>
            <person name="Bristow J."/>
            <person name="Eisen J.A."/>
            <person name="Markowitz V."/>
            <person name="Hugenholtz P."/>
            <person name="Woyke T."/>
            <person name="Klenk H.P."/>
            <person name="Kyrpides N.C."/>
        </authorList>
    </citation>
    <scope>NUCLEOTIDE SEQUENCE</scope>
    <source>
        <strain evidence="4">ATCC 700263 / DSM 8902 / Z-7692</strain>
    </source>
</reference>
<protein>
    <submittedName>
        <fullName evidence="3">Conserved repeat protein</fullName>
    </submittedName>
</protein>
<accession>H9UFS9</accession>
<dbReference type="AlphaFoldDB" id="H9UFS9"/>
<comment type="subcellular location">
    <subcellularLocation>
        <location evidence="1">Cell envelope</location>
    </subcellularLocation>
</comment>
<proteinExistence type="predicted"/>
<dbReference type="eggNOG" id="COG0631">
    <property type="taxonomic scope" value="Bacteria"/>
</dbReference>
<sequence>MMWKSLKSSFVGVLLVLCIVVSAGSCSNLFEAGERTVALQLEVRAPALFPAADARGRTILPDAAMAEVVLLEHNGASLQQHHLPLTYDPVLQEFHATLLLEDVPAGNSHILAVEIQDEEGAPLQEAQAQVSVVSGETTSVTLILFPHTDLVQPGDLAEDMEETVPPGGYWILAYSLAAGQDYALEAEAGEDIELRIQLPDGSFLPAGEITWEQQETGTVYLYIFNRGDDDIPVLLELTASGAVEYTIGDTGPAGGVVFYDQGEVVNGWRYLEATPAGWSGGEDPVAAWGDDSLIGTETNFGFGKLNTLTIISRLQDWEDGQYAARLSGDYAVGEYDDWFLPSLEELFELRAQQDIVGGFPIEGNEDIYWSSSEFFDDPDDPPEEHSWVLGFIAGESSEWLKEFDDTRVRPVRAFRSELPTYAVVYHPNEGQGDPPVDPYHYEPGEPVTLPDAGELYREGYEFAGWNSEPDGTGDQYIAIGNITMPQGNLILYAEWAEIEPVYTIGDTGPAGGIIFYVDDTDQYDGWTYLEAAPAGWDDPGEPDPEDPLRQWDDDTFSYSAVTTETAIGTGKENTAAIVTALGGDGKTGMAAQLAAELEITNGETDYSDWFLPSRDELNELYMQEAIIDGLYVSAGWYYWSSSTADESWAWSQDFFNGDQSVTNGKNISTYIRVRPIRRF</sequence>
<dbReference type="Pfam" id="PF09479">
    <property type="entry name" value="Flg_new"/>
    <property type="match status" value="1"/>
</dbReference>
<evidence type="ECO:0000313" key="3">
    <source>
        <dbReference type="EMBL" id="AFG36372.1"/>
    </source>
</evidence>
<dbReference type="eggNOG" id="COG3210">
    <property type="taxonomic scope" value="Bacteria"/>
</dbReference>
<evidence type="ECO:0000259" key="2">
    <source>
        <dbReference type="Pfam" id="PF07603"/>
    </source>
</evidence>
<dbReference type="EMBL" id="CP003282">
    <property type="protein sequence ID" value="AFG36372.1"/>
    <property type="molecule type" value="Genomic_DNA"/>
</dbReference>
<evidence type="ECO:0000256" key="1">
    <source>
        <dbReference type="ARBA" id="ARBA00004196"/>
    </source>
</evidence>
<dbReference type="KEGG" id="sfc:Spiaf_0264"/>
<dbReference type="NCBIfam" id="TIGR02543">
    <property type="entry name" value="List_Bact_rpt"/>
    <property type="match status" value="1"/>
</dbReference>
<dbReference type="Proteomes" id="UP000007383">
    <property type="component" value="Chromosome"/>
</dbReference>
<gene>
    <name evidence="3" type="ordered locus">Spiaf_0264</name>
</gene>
<dbReference type="PROSITE" id="PS51257">
    <property type="entry name" value="PROKAR_LIPOPROTEIN"/>
    <property type="match status" value="1"/>
</dbReference>
<name>H9UFS9_SPIAZ</name>
<dbReference type="STRING" id="889378.Spiaf_0264"/>
<dbReference type="GO" id="GO:0030313">
    <property type="term" value="C:cell envelope"/>
    <property type="evidence" value="ECO:0007669"/>
    <property type="project" value="UniProtKB-SubCell"/>
</dbReference>
<dbReference type="HOGENOM" id="CLU_404857_0_0_12"/>
<dbReference type="InterPro" id="IPR011460">
    <property type="entry name" value="Lcl_C"/>
</dbReference>
<dbReference type="InterPro" id="IPR042229">
    <property type="entry name" value="Listeria/Bacterioides_rpt_sf"/>
</dbReference>